<keyword evidence="11" id="KW-1185">Reference proteome</keyword>
<feature type="transmembrane region" description="Helical" evidence="7">
    <location>
        <begin position="34"/>
        <end position="54"/>
    </location>
</feature>
<feature type="transmembrane region" description="Helical" evidence="7">
    <location>
        <begin position="92"/>
        <end position="119"/>
    </location>
</feature>
<dbReference type="OrthoDB" id="2063054at2"/>
<feature type="transmembrane region" description="Helical" evidence="7">
    <location>
        <begin position="167"/>
        <end position="186"/>
    </location>
</feature>
<dbReference type="AlphaFoldDB" id="A0A3N0E2V7"/>
<accession>A0A3N0E2V7</accession>
<evidence type="ECO:0000256" key="8">
    <source>
        <dbReference type="SAM" id="MobiDB-lite"/>
    </source>
</evidence>
<keyword evidence="5 7" id="KW-1133">Transmembrane helix</keyword>
<dbReference type="PANTHER" id="PTHR43744">
    <property type="entry name" value="ABC TRANSPORTER PERMEASE PROTEIN MG189-RELATED-RELATED"/>
    <property type="match status" value="1"/>
</dbReference>
<evidence type="ECO:0000256" key="3">
    <source>
        <dbReference type="ARBA" id="ARBA00022475"/>
    </source>
</evidence>
<sequence>MSTATGTDGTRPAARRPRWRPRSAGGVTREAGPLTYVALVLTVLLSVFPLYWMFVVATRGNQAIAQRPPALVPGGELTDNIVRTLQNEHANFALGLLNSVIVASVTAVSVVLFCSLAGFALAKLSFTGRNVLTLGVILTMMVPIQMAVVPMLIMMDAFNWRGDIQAVIVPFMVTGFGVFMMRQYALQGVPTELIESARIDGCSLPRTFFSVVLPALRPAMAVLGLLTFMQNWNEFIWPIAVLGPSNPTVQVSINQLNEGYTTDFALMFTGAALATLPLLLVFVVFGRHLIGGIMEGAIKG</sequence>
<feature type="transmembrane region" description="Helical" evidence="7">
    <location>
        <begin position="264"/>
        <end position="285"/>
    </location>
</feature>
<dbReference type="PANTHER" id="PTHR43744:SF12">
    <property type="entry name" value="ABC TRANSPORTER PERMEASE PROTEIN MG189-RELATED"/>
    <property type="match status" value="1"/>
</dbReference>
<protein>
    <submittedName>
        <fullName evidence="10">Carbohydrate ABC transporter permease</fullName>
    </submittedName>
</protein>
<evidence type="ECO:0000259" key="9">
    <source>
        <dbReference type="PROSITE" id="PS50928"/>
    </source>
</evidence>
<dbReference type="Proteomes" id="UP000269198">
    <property type="component" value="Unassembled WGS sequence"/>
</dbReference>
<reference evidence="10 11" key="1">
    <citation type="submission" date="2018-11" db="EMBL/GenBank/DDBJ databases">
        <title>The genome draft of YIM 96095.</title>
        <authorList>
            <person name="Tang S.-K."/>
            <person name="Chunyu W.-X."/>
            <person name="Feng Y.-Z."/>
        </authorList>
    </citation>
    <scope>NUCLEOTIDE SEQUENCE [LARGE SCALE GENOMIC DNA]</scope>
    <source>
        <strain evidence="10 11">YIM 96095</strain>
    </source>
</reference>
<evidence type="ECO:0000256" key="4">
    <source>
        <dbReference type="ARBA" id="ARBA00022692"/>
    </source>
</evidence>
<evidence type="ECO:0000256" key="7">
    <source>
        <dbReference type="RuleBase" id="RU363032"/>
    </source>
</evidence>
<feature type="region of interest" description="Disordered" evidence="8">
    <location>
        <begin position="1"/>
        <end position="26"/>
    </location>
</feature>
<evidence type="ECO:0000313" key="11">
    <source>
        <dbReference type="Proteomes" id="UP000269198"/>
    </source>
</evidence>
<evidence type="ECO:0000313" key="10">
    <source>
        <dbReference type="EMBL" id="RNL82175.1"/>
    </source>
</evidence>
<comment type="caution">
    <text evidence="10">The sequence shown here is derived from an EMBL/GenBank/DDBJ whole genome shotgun (WGS) entry which is preliminary data.</text>
</comment>
<dbReference type="CDD" id="cd06261">
    <property type="entry name" value="TM_PBP2"/>
    <property type="match status" value="1"/>
</dbReference>
<evidence type="ECO:0000256" key="6">
    <source>
        <dbReference type="ARBA" id="ARBA00023136"/>
    </source>
</evidence>
<dbReference type="GO" id="GO:0005886">
    <property type="term" value="C:plasma membrane"/>
    <property type="evidence" value="ECO:0007669"/>
    <property type="project" value="UniProtKB-SubCell"/>
</dbReference>
<dbReference type="SUPFAM" id="SSF161098">
    <property type="entry name" value="MetI-like"/>
    <property type="match status" value="1"/>
</dbReference>
<dbReference type="Gene3D" id="1.10.3720.10">
    <property type="entry name" value="MetI-like"/>
    <property type="match status" value="1"/>
</dbReference>
<dbReference type="InterPro" id="IPR000515">
    <property type="entry name" value="MetI-like"/>
</dbReference>
<comment type="similarity">
    <text evidence="7">Belongs to the binding-protein-dependent transport system permease family.</text>
</comment>
<gene>
    <name evidence="10" type="ORF">EFW17_19855</name>
</gene>
<name>A0A3N0E2V7_9ACTN</name>
<feature type="domain" description="ABC transmembrane type-1" evidence="9">
    <location>
        <begin position="96"/>
        <end position="285"/>
    </location>
</feature>
<evidence type="ECO:0000256" key="1">
    <source>
        <dbReference type="ARBA" id="ARBA00004651"/>
    </source>
</evidence>
<keyword evidence="4 7" id="KW-0812">Transmembrane</keyword>
<evidence type="ECO:0000256" key="2">
    <source>
        <dbReference type="ARBA" id="ARBA00022448"/>
    </source>
</evidence>
<dbReference type="InterPro" id="IPR035906">
    <property type="entry name" value="MetI-like_sf"/>
</dbReference>
<organism evidence="10 11">
    <name type="scientific">Halostreptopolyspora alba</name>
    <dbReference type="NCBI Taxonomy" id="2487137"/>
    <lineage>
        <taxon>Bacteria</taxon>
        <taxon>Bacillati</taxon>
        <taxon>Actinomycetota</taxon>
        <taxon>Actinomycetes</taxon>
        <taxon>Streptosporangiales</taxon>
        <taxon>Nocardiopsidaceae</taxon>
        <taxon>Halostreptopolyspora</taxon>
    </lineage>
</organism>
<dbReference type="GO" id="GO:0055085">
    <property type="term" value="P:transmembrane transport"/>
    <property type="evidence" value="ECO:0007669"/>
    <property type="project" value="InterPro"/>
</dbReference>
<dbReference type="PROSITE" id="PS50928">
    <property type="entry name" value="ABC_TM1"/>
    <property type="match status" value="1"/>
</dbReference>
<dbReference type="EMBL" id="RJMB01000025">
    <property type="protein sequence ID" value="RNL82175.1"/>
    <property type="molecule type" value="Genomic_DNA"/>
</dbReference>
<proteinExistence type="inferred from homology"/>
<feature type="transmembrane region" description="Helical" evidence="7">
    <location>
        <begin position="131"/>
        <end position="155"/>
    </location>
</feature>
<comment type="subcellular location">
    <subcellularLocation>
        <location evidence="1 7">Cell membrane</location>
        <topology evidence="1 7">Multi-pass membrane protein</topology>
    </subcellularLocation>
</comment>
<keyword evidence="2 7" id="KW-0813">Transport</keyword>
<feature type="transmembrane region" description="Helical" evidence="7">
    <location>
        <begin position="207"/>
        <end position="228"/>
    </location>
</feature>
<dbReference type="Pfam" id="PF00528">
    <property type="entry name" value="BPD_transp_1"/>
    <property type="match status" value="1"/>
</dbReference>
<keyword evidence="3" id="KW-1003">Cell membrane</keyword>
<dbReference type="RefSeq" id="WP_123202940.1">
    <property type="nucleotide sequence ID" value="NZ_RJMB01000025.1"/>
</dbReference>
<evidence type="ECO:0000256" key="5">
    <source>
        <dbReference type="ARBA" id="ARBA00022989"/>
    </source>
</evidence>
<keyword evidence="6 7" id="KW-0472">Membrane</keyword>